<evidence type="ECO:0000259" key="6">
    <source>
        <dbReference type="PROSITE" id="PS50001"/>
    </source>
</evidence>
<dbReference type="SUPFAM" id="SSF55550">
    <property type="entry name" value="SH2 domain"/>
    <property type="match status" value="1"/>
</dbReference>
<keyword evidence="8" id="KW-1185">Reference proteome</keyword>
<sequence length="448" mass="49649">MLLLSLLFLLGLQHREGLGFSLPGKGRKQQIENGTDHTGGMCETPTREASIVTRSAEYVGSFPVEDCCLDEQTKLVHEQLQSLKDCNRRRPVSLKFSLSGLKMYDEDENVLLMAHALRRVSFSTCSPSEAQFAFVSHNPGCLDSQLYCHLFKGRHARAARFLNLLLCRCFQLVYLQKHPEEVEELSVSPIPDRPPMLLNQGISLSVSALVSFRRAPTQGGVVPSEKEPTPDEEQQSSPEENQVSSPTLVRKKAIRNKVLRSGAYRSFTYSSHTPRPSQDRHRAPQGEHPPTALLCRGLVLWAWRSLDIQGSSTPTLAETEEALAEAVWSWAGLSSNCSSSLLLDDVLGAFLLHPQSGSSACSLLTVRTHSGLANYNIKVNAEGKYLLENHLKDFDTIGALIEHYTEFQGELGCSLSSARVNHCYEWEEGPKGFKHSARSNETISVSLS</sequence>
<keyword evidence="1 2" id="KW-0727">SH2 domain</keyword>
<feature type="signal peptide" evidence="4">
    <location>
        <begin position="1"/>
        <end position="19"/>
    </location>
</feature>
<evidence type="ECO:0000256" key="3">
    <source>
        <dbReference type="SAM" id="MobiDB-lite"/>
    </source>
</evidence>
<evidence type="ECO:0000256" key="1">
    <source>
        <dbReference type="ARBA" id="ARBA00022999"/>
    </source>
</evidence>
<dbReference type="InterPro" id="IPR011993">
    <property type="entry name" value="PH-like_dom_sf"/>
</dbReference>
<dbReference type="Proteomes" id="UP000736164">
    <property type="component" value="Unassembled WGS sequence"/>
</dbReference>
<dbReference type="SUPFAM" id="SSF50729">
    <property type="entry name" value="PH domain-like"/>
    <property type="match status" value="1"/>
</dbReference>
<dbReference type="CDD" id="cd00173">
    <property type="entry name" value="SH2"/>
    <property type="match status" value="1"/>
</dbReference>
<evidence type="ECO:0000256" key="2">
    <source>
        <dbReference type="PROSITE-ProRule" id="PRU00191"/>
    </source>
</evidence>
<dbReference type="EMBL" id="JAAWVO010077813">
    <property type="protein sequence ID" value="MBN3325854.1"/>
    <property type="molecule type" value="Genomic_DNA"/>
</dbReference>
<feature type="non-terminal residue" evidence="7">
    <location>
        <position position="1"/>
    </location>
</feature>
<dbReference type="InterPro" id="IPR036860">
    <property type="entry name" value="SH2_dom_sf"/>
</dbReference>
<dbReference type="InterPro" id="IPR000980">
    <property type="entry name" value="SH2"/>
</dbReference>
<evidence type="ECO:0000259" key="5">
    <source>
        <dbReference type="PROSITE" id="PS01179"/>
    </source>
</evidence>
<feature type="compositionally biased region" description="Polar residues" evidence="3">
    <location>
        <begin position="267"/>
        <end position="276"/>
    </location>
</feature>
<dbReference type="GO" id="GO:0014069">
    <property type="term" value="C:postsynaptic density"/>
    <property type="evidence" value="ECO:0007669"/>
    <property type="project" value="TreeGrafter"/>
</dbReference>
<accession>A0A8J7P8U6</accession>
<dbReference type="Gene3D" id="3.30.505.10">
    <property type="entry name" value="SH2 domain"/>
    <property type="match status" value="1"/>
</dbReference>
<dbReference type="AlphaFoldDB" id="A0A8J7P8U6"/>
<evidence type="ECO:0000313" key="7">
    <source>
        <dbReference type="EMBL" id="MBN3325854.1"/>
    </source>
</evidence>
<feature type="chain" id="PRO_5035247224" evidence="4">
    <location>
        <begin position="20"/>
        <end position="448"/>
    </location>
</feature>
<feature type="compositionally biased region" description="Polar residues" evidence="3">
    <location>
        <begin position="235"/>
        <end position="247"/>
    </location>
</feature>
<reference evidence="7" key="1">
    <citation type="journal article" date="2021" name="Cell">
        <title>Tracing the genetic footprints of vertebrate landing in non-teleost ray-finned fishes.</title>
        <authorList>
            <person name="Bi X."/>
            <person name="Wang K."/>
            <person name="Yang L."/>
            <person name="Pan H."/>
            <person name="Jiang H."/>
            <person name="Wei Q."/>
            <person name="Fang M."/>
            <person name="Yu H."/>
            <person name="Zhu C."/>
            <person name="Cai Y."/>
            <person name="He Y."/>
            <person name="Gan X."/>
            <person name="Zeng H."/>
            <person name="Yu D."/>
            <person name="Zhu Y."/>
            <person name="Jiang H."/>
            <person name="Qiu Q."/>
            <person name="Yang H."/>
            <person name="Zhang Y.E."/>
            <person name="Wang W."/>
            <person name="Zhu M."/>
            <person name="He S."/>
            <person name="Zhang G."/>
        </authorList>
    </citation>
    <scope>NUCLEOTIDE SEQUENCE</scope>
    <source>
        <strain evidence="7">Allg_001</strain>
    </source>
</reference>
<gene>
    <name evidence="7" type="primary">Sh2d5</name>
    <name evidence="7" type="ORF">GTO95_0014976</name>
</gene>
<dbReference type="PROSITE" id="PS50001">
    <property type="entry name" value="SH2"/>
    <property type="match status" value="1"/>
</dbReference>
<feature type="region of interest" description="Disordered" evidence="3">
    <location>
        <begin position="217"/>
        <end position="248"/>
    </location>
</feature>
<protein>
    <submittedName>
        <fullName evidence="7">SH2D5 protein</fullName>
    </submittedName>
</protein>
<dbReference type="InterPro" id="IPR006020">
    <property type="entry name" value="PTB/PI_dom"/>
</dbReference>
<dbReference type="Gene3D" id="2.30.29.30">
    <property type="entry name" value="Pleckstrin-homology domain (PH domain)/Phosphotyrosine-binding domain (PTB)"/>
    <property type="match status" value="1"/>
</dbReference>
<keyword evidence="4" id="KW-0732">Signal</keyword>
<organism evidence="7 8">
    <name type="scientific">Atractosteus spatula</name>
    <name type="common">Alligator gar</name>
    <name type="synonym">Lepisosteus spatula</name>
    <dbReference type="NCBI Taxonomy" id="7917"/>
    <lineage>
        <taxon>Eukaryota</taxon>
        <taxon>Metazoa</taxon>
        <taxon>Chordata</taxon>
        <taxon>Craniata</taxon>
        <taxon>Vertebrata</taxon>
        <taxon>Euteleostomi</taxon>
        <taxon>Actinopterygii</taxon>
        <taxon>Neopterygii</taxon>
        <taxon>Holostei</taxon>
        <taxon>Semionotiformes</taxon>
        <taxon>Lepisosteidae</taxon>
        <taxon>Atractosteus</taxon>
    </lineage>
</organism>
<comment type="caution">
    <text evidence="7">The sequence shown here is derived from an EMBL/GenBank/DDBJ whole genome shotgun (WGS) entry which is preliminary data.</text>
</comment>
<dbReference type="PROSITE" id="PS01179">
    <property type="entry name" value="PID"/>
    <property type="match status" value="1"/>
</dbReference>
<feature type="domain" description="SH2" evidence="6">
    <location>
        <begin position="328"/>
        <end position="419"/>
    </location>
</feature>
<dbReference type="PANTHER" id="PTHR15832:SF3">
    <property type="entry name" value="SH2 DOMAIN-CONTAINING PROTEIN 5"/>
    <property type="match status" value="1"/>
</dbReference>
<name>A0A8J7P8U6_ATRSP</name>
<proteinExistence type="predicted"/>
<feature type="region of interest" description="Disordered" evidence="3">
    <location>
        <begin position="267"/>
        <end position="288"/>
    </location>
</feature>
<dbReference type="CDD" id="cd13157">
    <property type="entry name" value="PTB_tensin-related"/>
    <property type="match status" value="1"/>
</dbReference>
<dbReference type="Pfam" id="PF00640">
    <property type="entry name" value="PID"/>
    <property type="match status" value="1"/>
</dbReference>
<dbReference type="PANTHER" id="PTHR15832">
    <property type="entry name" value="SHC (SRC HOMOLOGY DOMAIN C-TERMINAL) ADAPTOR HOMOLOG"/>
    <property type="match status" value="1"/>
</dbReference>
<feature type="domain" description="PID" evidence="5">
    <location>
        <begin position="52"/>
        <end position="174"/>
    </location>
</feature>
<evidence type="ECO:0000256" key="4">
    <source>
        <dbReference type="SAM" id="SignalP"/>
    </source>
</evidence>
<feature type="non-terminal residue" evidence="7">
    <location>
        <position position="448"/>
    </location>
</feature>
<evidence type="ECO:0000313" key="8">
    <source>
        <dbReference type="Proteomes" id="UP000736164"/>
    </source>
</evidence>